<feature type="transmembrane region" description="Helical" evidence="1">
    <location>
        <begin position="83"/>
        <end position="102"/>
    </location>
</feature>
<dbReference type="OrthoDB" id="659398at2"/>
<comment type="caution">
    <text evidence="2">The sequence shown here is derived from an EMBL/GenBank/DDBJ whole genome shotgun (WGS) entry which is preliminary data.</text>
</comment>
<dbReference type="RefSeq" id="WP_115565694.1">
    <property type="nucleotide sequence ID" value="NZ_QRGR01000011.1"/>
</dbReference>
<dbReference type="Proteomes" id="UP000256708">
    <property type="component" value="Unassembled WGS sequence"/>
</dbReference>
<evidence type="ECO:0000313" key="3">
    <source>
        <dbReference type="Proteomes" id="UP000256708"/>
    </source>
</evidence>
<proteinExistence type="predicted"/>
<evidence type="ECO:0008006" key="4">
    <source>
        <dbReference type="Google" id="ProtNLM"/>
    </source>
</evidence>
<feature type="transmembrane region" description="Helical" evidence="1">
    <location>
        <begin position="53"/>
        <end position="74"/>
    </location>
</feature>
<reference evidence="3" key="1">
    <citation type="submission" date="2018-08" db="EMBL/GenBank/DDBJ databases">
        <authorList>
            <person name="Liu Z.-W."/>
            <person name="Du Z.-J."/>
        </authorList>
    </citation>
    <scope>NUCLEOTIDE SEQUENCE [LARGE SCALE GENOMIC DNA]</scope>
    <source>
        <strain evidence="3">H4X</strain>
    </source>
</reference>
<feature type="transmembrane region" description="Helical" evidence="1">
    <location>
        <begin position="7"/>
        <end position="33"/>
    </location>
</feature>
<dbReference type="EMBL" id="QRGR01000011">
    <property type="protein sequence ID" value="RDV14902.1"/>
    <property type="molecule type" value="Genomic_DNA"/>
</dbReference>
<accession>A0A3D8LD82</accession>
<sequence>MSNRLSVGFIGGALGAIILVIVMYIMQAAGMGAPAFVNMYHAMFDTNPPLDHIIAAIIFIISGGIWGILFTLLVKHPTILKGMLFGLLPSLWLWVVVNPVIGEPLFNNFTVKGLLMPLLFNVVIWGTFMGWYASRKYGHETAGTTY</sequence>
<keyword evidence="1" id="KW-0812">Transmembrane</keyword>
<gene>
    <name evidence="2" type="ORF">DXT99_11450</name>
</gene>
<evidence type="ECO:0000256" key="1">
    <source>
        <dbReference type="SAM" id="Phobius"/>
    </source>
</evidence>
<keyword evidence="1" id="KW-0472">Membrane</keyword>
<dbReference type="AlphaFoldDB" id="A0A3D8LD82"/>
<keyword evidence="3" id="KW-1185">Reference proteome</keyword>
<organism evidence="2 3">
    <name type="scientific">Pontibacter diazotrophicus</name>
    <dbReference type="NCBI Taxonomy" id="1400979"/>
    <lineage>
        <taxon>Bacteria</taxon>
        <taxon>Pseudomonadati</taxon>
        <taxon>Bacteroidota</taxon>
        <taxon>Cytophagia</taxon>
        <taxon>Cytophagales</taxon>
        <taxon>Hymenobacteraceae</taxon>
        <taxon>Pontibacter</taxon>
    </lineage>
</organism>
<feature type="transmembrane region" description="Helical" evidence="1">
    <location>
        <begin position="114"/>
        <end position="133"/>
    </location>
</feature>
<keyword evidence="1" id="KW-1133">Transmembrane helix</keyword>
<evidence type="ECO:0000313" key="2">
    <source>
        <dbReference type="EMBL" id="RDV14902.1"/>
    </source>
</evidence>
<name>A0A3D8LD82_9BACT</name>
<protein>
    <recommendedName>
        <fullName evidence="4">DUF1440 domain-containing protein</fullName>
    </recommendedName>
</protein>